<evidence type="ECO:0000256" key="1">
    <source>
        <dbReference type="SAM" id="Phobius"/>
    </source>
</evidence>
<feature type="transmembrane region" description="Helical" evidence="1">
    <location>
        <begin position="21"/>
        <end position="45"/>
    </location>
</feature>
<evidence type="ECO:0000313" key="2">
    <source>
        <dbReference type="EMBL" id="OQX06913.1"/>
    </source>
</evidence>
<sequence>MSKLIIKQELPPPSAQERLVDILQVILPIMLLIIAIAAAVSLYVAPETDSLGQANLPAAARTNSLPNAYLAQERELNALALAFDDAVEDQVESHAKNAALVQKAEAVLTHVNAMDTLVGTLSLDAQDKQVLLTRHQYQKDYWESKLVFHRLRMARFSADTPSSSVVDPKESATAVQAPVVDAQVAAPASARVPEVVAPAAEIQAPASPDNAALPPGVQLPPGMCPLFGPGAAECKAGKH</sequence>
<dbReference type="Proteomes" id="UP000192491">
    <property type="component" value="Unassembled WGS sequence"/>
</dbReference>
<gene>
    <name evidence="2" type="ORF">BWK73_29520</name>
</gene>
<proteinExistence type="predicted"/>
<protein>
    <submittedName>
        <fullName evidence="2">Uncharacterized protein</fullName>
    </submittedName>
</protein>
<keyword evidence="1" id="KW-0472">Membrane</keyword>
<comment type="caution">
    <text evidence="2">The sequence shown here is derived from an EMBL/GenBank/DDBJ whole genome shotgun (WGS) entry which is preliminary data.</text>
</comment>
<dbReference type="EMBL" id="MTEJ01000226">
    <property type="protein sequence ID" value="OQX06913.1"/>
    <property type="molecule type" value="Genomic_DNA"/>
</dbReference>
<keyword evidence="1" id="KW-0812">Transmembrane</keyword>
<name>A0A1Y1QJ29_9GAMM</name>
<evidence type="ECO:0000313" key="3">
    <source>
        <dbReference type="Proteomes" id="UP000192491"/>
    </source>
</evidence>
<organism evidence="2 3">
    <name type="scientific">Thiothrix lacustris</name>
    <dbReference type="NCBI Taxonomy" id="525917"/>
    <lineage>
        <taxon>Bacteria</taxon>
        <taxon>Pseudomonadati</taxon>
        <taxon>Pseudomonadota</taxon>
        <taxon>Gammaproteobacteria</taxon>
        <taxon>Thiotrichales</taxon>
        <taxon>Thiotrichaceae</taxon>
        <taxon>Thiothrix</taxon>
    </lineage>
</organism>
<dbReference type="AlphaFoldDB" id="A0A1Y1QJ29"/>
<keyword evidence="1" id="KW-1133">Transmembrane helix</keyword>
<accession>A0A1Y1QJ29</accession>
<reference evidence="2 3" key="1">
    <citation type="submission" date="2017-01" db="EMBL/GenBank/DDBJ databases">
        <title>Novel large sulfur bacteria in the metagenomes of groundwater-fed chemosynthetic microbial mats in the Lake Huron basin.</title>
        <authorList>
            <person name="Sharrar A.M."/>
            <person name="Flood B.E."/>
            <person name="Bailey J.V."/>
            <person name="Jones D.S."/>
            <person name="Biddanda B."/>
            <person name="Ruberg S.A."/>
            <person name="Marcus D.N."/>
            <person name="Dick G.J."/>
        </authorList>
    </citation>
    <scope>NUCLEOTIDE SEQUENCE [LARGE SCALE GENOMIC DNA]</scope>
    <source>
        <strain evidence="2">A8</strain>
    </source>
</reference>